<dbReference type="Pfam" id="PF06133">
    <property type="entry name" value="Com_YlbF"/>
    <property type="match status" value="1"/>
</dbReference>
<evidence type="ECO:0000313" key="1">
    <source>
        <dbReference type="EMBL" id="EFW03902.1"/>
    </source>
</evidence>
<dbReference type="AlphaFoldDB" id="E7GD51"/>
<organism evidence="1 2">
    <name type="scientific">Coprobacillus cateniformis</name>
    <dbReference type="NCBI Taxonomy" id="100884"/>
    <lineage>
        <taxon>Bacteria</taxon>
        <taxon>Bacillati</taxon>
        <taxon>Bacillota</taxon>
        <taxon>Erysipelotrichia</taxon>
        <taxon>Erysipelotrichales</taxon>
        <taxon>Coprobacillaceae</taxon>
        <taxon>Coprobacillus</taxon>
    </lineage>
</organism>
<dbReference type="EMBL" id="ADKX01000041">
    <property type="protein sequence ID" value="EFW03902.1"/>
    <property type="molecule type" value="Genomic_DNA"/>
</dbReference>
<comment type="caution">
    <text evidence="1">The sequence shown here is derived from an EMBL/GenBank/DDBJ whole genome shotgun (WGS) entry which is preliminary data.</text>
</comment>
<dbReference type="RefSeq" id="WP_008789781.1">
    <property type="nucleotide sequence ID" value="NZ_AKCB01000001.1"/>
</dbReference>
<dbReference type="HOGENOM" id="CLU_169512_0_0_9"/>
<reference evidence="1 2" key="1">
    <citation type="submission" date="2010-12" db="EMBL/GenBank/DDBJ databases">
        <title>The Genome Sequence of Coprobacillus sp. strain 29_1.</title>
        <authorList>
            <consortium name="The Broad Institute Genome Sequencing Platform"/>
            <person name="Earl A."/>
            <person name="Ward D."/>
            <person name="Feldgarden M."/>
            <person name="Gevers D."/>
            <person name="Daigneault M."/>
            <person name="Sibley C.D."/>
            <person name="White A."/>
            <person name="Strauss J."/>
            <person name="Allen-Vercoe E."/>
            <person name="Young S.K."/>
            <person name="Zeng Q."/>
            <person name="Gargeya S."/>
            <person name="Fitzgerald M."/>
            <person name="Haas B."/>
            <person name="Abouelleil A."/>
            <person name="Alvarado L."/>
            <person name="Arachchi H.M."/>
            <person name="Berlin A."/>
            <person name="Brown A."/>
            <person name="Chapman S.B."/>
            <person name="Chen Z."/>
            <person name="Dunbar C."/>
            <person name="Freedman E."/>
            <person name="Gearin G."/>
            <person name="Gellesch M."/>
            <person name="Goldberg J."/>
            <person name="Griggs A."/>
            <person name="Gujja S."/>
            <person name="Heilman E."/>
            <person name="Heiman D."/>
            <person name="Howarth C."/>
            <person name="Larson L."/>
            <person name="Lui A."/>
            <person name="MacDonald P.J.P."/>
            <person name="Mehta T."/>
            <person name="Montmayeur A."/>
            <person name="Murphy C."/>
            <person name="Neiman D."/>
            <person name="Pearson M."/>
            <person name="Priest M."/>
            <person name="Roberts A."/>
            <person name="Saif S."/>
            <person name="Shea T."/>
            <person name="Shenoy N."/>
            <person name="Sisk P."/>
            <person name="Stolte C."/>
            <person name="Sykes S."/>
            <person name="White J."/>
            <person name="Yandava C."/>
            <person name="Nusbaum C."/>
            <person name="Birren B."/>
        </authorList>
    </citation>
    <scope>NUCLEOTIDE SEQUENCE [LARGE SCALE GENOMIC DNA]</scope>
    <source>
        <strain evidence="1 2">29_1</strain>
    </source>
</reference>
<dbReference type="STRING" id="100884.GCA_000269565_00346"/>
<dbReference type="Gene3D" id="1.20.1500.10">
    <property type="entry name" value="YheA/YmcA-like"/>
    <property type="match status" value="1"/>
</dbReference>
<protein>
    <recommendedName>
        <fullName evidence="3">YlbF family regulator</fullName>
    </recommendedName>
</protein>
<gene>
    <name evidence="1" type="ORF">HMPREF9488_02694</name>
</gene>
<proteinExistence type="predicted"/>
<name>E7GD51_9FIRM</name>
<dbReference type="eggNOG" id="ENOG5033H2T">
    <property type="taxonomic scope" value="Bacteria"/>
</dbReference>
<dbReference type="InterPro" id="IPR023378">
    <property type="entry name" value="YheA/YmcA-like_dom_sf"/>
</dbReference>
<sequence length="115" mass="13984">MYKEIDELIEAICVDEIFQQYLQSEKKLHDEKIVLLLSRHQMLQEDYLRVKQYQNYMTSDDLKEQLKEVKKELFEHPQIQSYYQSYYALNDLLEKVTEIIFQGISDELSFHQLTL</sequence>
<evidence type="ECO:0000313" key="2">
    <source>
        <dbReference type="Proteomes" id="UP000003157"/>
    </source>
</evidence>
<dbReference type="GeneID" id="78228264"/>
<dbReference type="SUPFAM" id="SSF158622">
    <property type="entry name" value="YheA/YmcA-like"/>
    <property type="match status" value="1"/>
</dbReference>
<dbReference type="InterPro" id="IPR010368">
    <property type="entry name" value="Com_YlbF"/>
</dbReference>
<keyword evidence="2" id="KW-1185">Reference proteome</keyword>
<dbReference type="OrthoDB" id="1653036at2"/>
<evidence type="ECO:0008006" key="3">
    <source>
        <dbReference type="Google" id="ProtNLM"/>
    </source>
</evidence>
<dbReference type="Proteomes" id="UP000003157">
    <property type="component" value="Unassembled WGS sequence"/>
</dbReference>
<accession>E7GD51</accession>